<dbReference type="InterPro" id="IPR050570">
    <property type="entry name" value="Cell_wall_metabolism_enzyme"/>
</dbReference>
<reference evidence="7" key="1">
    <citation type="submission" date="2020-05" db="EMBL/GenBank/DDBJ databases">
        <title>Classification of alakaliphilic streptomycetes isolated from an alkaline soil next to Lonar Crater, India and a proposal for the recognition of Streptomyces alkaliterrae sp. nov.</title>
        <authorList>
            <person name="Golinska P."/>
        </authorList>
    </citation>
    <scope>NUCLEOTIDE SEQUENCE [LARGE SCALE GENOMIC DNA]</scope>
    <source>
        <strain evidence="7">OF3</strain>
    </source>
</reference>
<dbReference type="PANTHER" id="PTHR21666">
    <property type="entry name" value="PEPTIDASE-RELATED"/>
    <property type="match status" value="1"/>
</dbReference>
<dbReference type="InterPro" id="IPR008258">
    <property type="entry name" value="Transglycosylase_SLT_dom_1"/>
</dbReference>
<accession>A0A7W3ZMB0</accession>
<evidence type="ECO:0000313" key="6">
    <source>
        <dbReference type="EMBL" id="MBB1253167.1"/>
    </source>
</evidence>
<feature type="transmembrane region" description="Helical" evidence="3">
    <location>
        <begin position="930"/>
        <end position="950"/>
    </location>
</feature>
<evidence type="ECO:0000259" key="4">
    <source>
        <dbReference type="Pfam" id="PF01464"/>
    </source>
</evidence>
<dbReference type="InterPro" id="IPR011055">
    <property type="entry name" value="Dup_hybrid_motif"/>
</dbReference>
<feature type="domain" description="Transglycosylase SLT" evidence="4">
    <location>
        <begin position="1500"/>
        <end position="1567"/>
    </location>
</feature>
<feature type="coiled-coil region" evidence="2">
    <location>
        <begin position="442"/>
        <end position="519"/>
    </location>
</feature>
<evidence type="ECO:0000256" key="1">
    <source>
        <dbReference type="ARBA" id="ARBA00022729"/>
    </source>
</evidence>
<dbReference type="SUPFAM" id="SSF53955">
    <property type="entry name" value="Lysozyme-like"/>
    <property type="match status" value="1"/>
</dbReference>
<name>A0A7W3ZMB0_9ACTN</name>
<keyword evidence="3" id="KW-1133">Transmembrane helix</keyword>
<evidence type="ECO:0000313" key="7">
    <source>
        <dbReference type="Proteomes" id="UP000525686"/>
    </source>
</evidence>
<evidence type="ECO:0000256" key="3">
    <source>
        <dbReference type="SAM" id="Phobius"/>
    </source>
</evidence>
<dbReference type="CDD" id="cd12797">
    <property type="entry name" value="M23_peptidase"/>
    <property type="match status" value="1"/>
</dbReference>
<feature type="domain" description="M23ase beta-sheet core" evidence="5">
    <location>
        <begin position="1364"/>
        <end position="1457"/>
    </location>
</feature>
<keyword evidence="3" id="KW-0812">Transmembrane</keyword>
<dbReference type="Pfam" id="PF01464">
    <property type="entry name" value="SLT"/>
    <property type="match status" value="1"/>
</dbReference>
<keyword evidence="2" id="KW-0175">Coiled coil</keyword>
<dbReference type="RefSeq" id="WP_181353822.1">
    <property type="nucleotide sequence ID" value="NZ_JABJWZ010000041.1"/>
</dbReference>
<proteinExistence type="predicted"/>
<dbReference type="Proteomes" id="UP000525686">
    <property type="component" value="Unassembled WGS sequence"/>
</dbReference>
<protein>
    <submittedName>
        <fullName evidence="6">Peptidoglycan DD-metalloendopeptidase family protein</fullName>
    </submittedName>
</protein>
<feature type="transmembrane region" description="Helical" evidence="3">
    <location>
        <begin position="1043"/>
        <end position="1064"/>
    </location>
</feature>
<dbReference type="Gene3D" id="1.10.530.10">
    <property type="match status" value="1"/>
</dbReference>
<dbReference type="Gene3D" id="2.70.70.10">
    <property type="entry name" value="Glucose Permease (Domain IIA)"/>
    <property type="match status" value="1"/>
</dbReference>
<feature type="transmembrane region" description="Helical" evidence="3">
    <location>
        <begin position="957"/>
        <end position="975"/>
    </location>
</feature>
<dbReference type="GO" id="GO:0004222">
    <property type="term" value="F:metalloendopeptidase activity"/>
    <property type="evidence" value="ECO:0007669"/>
    <property type="project" value="TreeGrafter"/>
</dbReference>
<evidence type="ECO:0000259" key="5">
    <source>
        <dbReference type="Pfam" id="PF01551"/>
    </source>
</evidence>
<sequence>MAISIGSVEVDIVPNTRGIYAQLRAGLVPAAQRAGTDAGRAAGRSLGTAMRDEVDGLGTRIGQQLGRQIAARVTGEIRGALRAGITQGGAGAANSARRAGDDTGGQFARAMRARLEAAMRSMPRLDVRLSTTGADADLARLRARLETLASRTVGVDIDAERARAEAIDIEERLRRIGAAHPNVAVRADTAAARAQLVALREEIDRVSADPARVRVETDGSFGQRLRAAVQQAQASLPEINIGADTTPAQIEVMRLRTQLGQLADQRIGIDIDAATATARIEAIQARLQALAASDADVDVRVDAGSALAQLAAVQGMVSSLDGERARIDVDTSAAISAVLQLGIAVGSVAAIPAIPVLAAGLGLVTAAATAAGVGIGAVAAVAAPAFGDISDALQAQEQAQDAAARATERGGQAAATAARQALQMEGAQQALAAAHRNAARQIAQAEQSITDAVRTAAESNRRAAQQVADARQRLADTVQQAADRQRSAAESVVRAEERLADAQRDARRAQQDLTQARRDAADDLLDLSHRLSSAQLSERDAALSVEEARQRLAAVQAKGAKASLVEQQRAQLAYDQAVQRLTEQQLATKRLAAEKKAADKAGVDGSEQVRRAEERLAQAQRGVRDQAETLARAQQDAAAQQVRAQQDIARAQQQVAEAQRNVTRTQEQGARSVARAQEQLVQAQQSAADSITSAQRQIRSAQLSAAAGTDEAAAAQARYKEALADMTPATRATHKAFVGLKEAFGDWSESLQPHVMPLFTRAINGARKALPGFTPFVKEAAAAVGDLQDRMSEEFKSNGWKEFRDDLADATGPAIRGLGGALINIGKGLGGIIHAFLPYMERFSDGMLGVTERFANWGTGLKGSPEFEKFMDYAAETAPKVGAALGDIANAFLEVGKALAPLSGPVLDTIGLIAQGVGALARNMPWLVQGVWLAIVATRVWAIGMAILNATLYANPIGLIVLAIAALVAGLVWAYNNVDWFRKGVQAAWKWISDASKWAWEVVLKPTFDALGKIVKWLFQRVIKPYFKFMVAYWKMVARVAMWFWKTIMSPVFAAIGRIIKFWWQNIVKRYFRFVRDAIRATGAVFKWLYDKSVKPVFGWIRDRAKWLWEKGIKPPFALIRDGVGRVVESFRKGKDGIKKAWDQVREAVRKPITWVIDTVYNKAIVRLWNSAAKVLPIKDLKPLKIKGYATGGPVHGPGTTTSDSILSALSRDEHVWTAKEVSAAGGHAAVQALRQQALKSGNGYAKGGPVGAHGGIGDWIGGRLRDVRDLLGSAKDWVLGGVSKAASAAAKPIRDLINRTPGATGGWGKLVKSLPRGILSAALRGIRGSEKEQLEGAGQWAKPVAAPYGTKFGVAGRMWASGRHTGLDFPAPTGTAVKAVAGGTVSYARSGGPYGSHILIRHGKGLSSLYAHLSQMQVTEGAVKRGQRIGAVGATGNVTGPHLHLEARLNGRPVDPMSYLTGGGGAGGKGVARWRGVVNTALGEVGQPLSLANTTLRRMDQESGGDPNAVNRWDSNWRRGTPSVGLMQVIEPTFRAYAGKYLNKGPKSYGVSTNPLANIYSSMRYALARYGSLPAAYDRPGGYDSGGWLKPGQLGFNGLSQPEAVLTPRQWDAMSALAARGGSAGDVEVHVYVGDREITDIVRTEVRTSHQRLATAVRAGRKG</sequence>
<gene>
    <name evidence="6" type="ORF">H3146_07255</name>
</gene>
<evidence type="ECO:0000256" key="2">
    <source>
        <dbReference type="SAM" id="Coils"/>
    </source>
</evidence>
<feature type="coiled-coil region" evidence="2">
    <location>
        <begin position="609"/>
        <end position="668"/>
    </location>
</feature>
<organism evidence="6 7">
    <name type="scientific">Streptomyces alkaliterrae</name>
    <dbReference type="NCBI Taxonomy" id="2213162"/>
    <lineage>
        <taxon>Bacteria</taxon>
        <taxon>Bacillati</taxon>
        <taxon>Actinomycetota</taxon>
        <taxon>Actinomycetes</taxon>
        <taxon>Kitasatosporales</taxon>
        <taxon>Streptomycetaceae</taxon>
        <taxon>Streptomyces</taxon>
    </lineage>
</organism>
<dbReference type="CDD" id="cd13402">
    <property type="entry name" value="LT_TF-like"/>
    <property type="match status" value="1"/>
</dbReference>
<dbReference type="InterPro" id="IPR023346">
    <property type="entry name" value="Lysozyme-like_dom_sf"/>
</dbReference>
<dbReference type="PANTHER" id="PTHR21666:SF289">
    <property type="entry name" value="L-ALA--D-GLU ENDOPEPTIDASE"/>
    <property type="match status" value="1"/>
</dbReference>
<keyword evidence="1" id="KW-0732">Signal</keyword>
<comment type="caution">
    <text evidence="6">The sequence shown here is derived from an EMBL/GenBank/DDBJ whole genome shotgun (WGS) entry which is preliminary data.</text>
</comment>
<dbReference type="Pfam" id="PF01551">
    <property type="entry name" value="Peptidase_M23"/>
    <property type="match status" value="1"/>
</dbReference>
<keyword evidence="3" id="KW-0472">Membrane</keyword>
<dbReference type="SUPFAM" id="SSF51261">
    <property type="entry name" value="Duplicated hybrid motif"/>
    <property type="match status" value="1"/>
</dbReference>
<dbReference type="EMBL" id="JABJWZ010000041">
    <property type="protein sequence ID" value="MBB1253167.1"/>
    <property type="molecule type" value="Genomic_DNA"/>
</dbReference>
<dbReference type="InterPro" id="IPR016047">
    <property type="entry name" value="M23ase_b-sheet_dom"/>
</dbReference>